<feature type="transmembrane region" description="Helical" evidence="6">
    <location>
        <begin position="444"/>
        <end position="463"/>
    </location>
</feature>
<name>A0A5C8Z9G4_9GAMM</name>
<evidence type="ECO:0000256" key="1">
    <source>
        <dbReference type="ARBA" id="ARBA00004141"/>
    </source>
</evidence>
<protein>
    <submittedName>
        <fullName evidence="7">Uncharacterized protein</fullName>
    </submittedName>
</protein>
<feature type="transmembrane region" description="Helical" evidence="6">
    <location>
        <begin position="250"/>
        <end position="270"/>
    </location>
</feature>
<dbReference type="SUPFAM" id="SSF161070">
    <property type="entry name" value="SNF-like"/>
    <property type="match status" value="1"/>
</dbReference>
<proteinExistence type="predicted"/>
<feature type="transmembrane region" description="Helical" evidence="6">
    <location>
        <begin position="152"/>
        <end position="172"/>
    </location>
</feature>
<dbReference type="InterPro" id="IPR037272">
    <property type="entry name" value="SNS_sf"/>
</dbReference>
<keyword evidence="8" id="KW-1185">Reference proteome</keyword>
<gene>
    <name evidence="7" type="ORF">FME95_07470</name>
</gene>
<reference evidence="7 8" key="1">
    <citation type="submission" date="2019-07" db="EMBL/GenBank/DDBJ databases">
        <title>Reinekea sp. strain SSH23 genome sequencing and assembly.</title>
        <authorList>
            <person name="Kim I."/>
        </authorList>
    </citation>
    <scope>NUCLEOTIDE SEQUENCE [LARGE SCALE GENOMIC DNA]</scope>
    <source>
        <strain evidence="7 8">SSH23</strain>
    </source>
</reference>
<evidence type="ECO:0000313" key="7">
    <source>
        <dbReference type="EMBL" id="TXR54367.1"/>
    </source>
</evidence>
<feature type="transmembrane region" description="Helical" evidence="6">
    <location>
        <begin position="377"/>
        <end position="399"/>
    </location>
</feature>
<sequence length="475" mass="52959">MHHYPIGSSYQLKQDVQALNLFLLIALLLGTQIGLSDVLILPTLVVEHGEGSFLAAYLLLKLLFILPVLQAELVAGRIFRTTPFEFGFVSNHPFWARVFVITLLAAVTMTLAGNLFNTSWAVIFSVDGLRGDLLMLRPLDQNLYWFEQSQNISRIMTFVIAQAILLMVVGGLAWRGISMIFAAVIPILLAFIIWRLPYIVEMLLDMSWLLLSFEDFVAAMQHALTSSMAGLFIWYTLGTKVSDQLPTGRVIIAVQLVDVLFGVAMLSISWDWISAYGGEVLQAGTLLRALAASLEFVPIIPMALASWLGALALTGVISSLPFLMLVTQRSLSNYSPWLLSSTVLISLAISIGLVLSHDGFSPLTWYGQTLYLFTQQLGQGVLVPLLSACISIWVGWLIWPNRVLRQVNPHGGIRYFFWRLELRFIVPIVLGLVFVRAVGSLLSINYLNVILGLLIFSFMLYLFRLLKSRAMFPTL</sequence>
<dbReference type="RefSeq" id="WP_147713765.1">
    <property type="nucleotide sequence ID" value="NZ_VKAD01000001.1"/>
</dbReference>
<keyword evidence="3 6" id="KW-0812">Transmembrane</keyword>
<feature type="transmembrane region" description="Helical" evidence="6">
    <location>
        <begin position="304"/>
        <end position="325"/>
    </location>
</feature>
<dbReference type="AlphaFoldDB" id="A0A5C8Z9G4"/>
<accession>A0A5C8Z9G4</accession>
<feature type="transmembrane region" description="Helical" evidence="6">
    <location>
        <begin position="216"/>
        <end position="238"/>
    </location>
</feature>
<dbReference type="Proteomes" id="UP000321764">
    <property type="component" value="Unassembled WGS sequence"/>
</dbReference>
<comment type="caution">
    <text evidence="7">The sequence shown here is derived from an EMBL/GenBank/DDBJ whole genome shotgun (WGS) entry which is preliminary data.</text>
</comment>
<dbReference type="PROSITE" id="PS50267">
    <property type="entry name" value="NA_NEUROTRAN_SYMP_3"/>
    <property type="match status" value="1"/>
</dbReference>
<dbReference type="EMBL" id="VKAD01000001">
    <property type="protein sequence ID" value="TXR54367.1"/>
    <property type="molecule type" value="Genomic_DNA"/>
</dbReference>
<feature type="transmembrane region" description="Helical" evidence="6">
    <location>
        <begin position="53"/>
        <end position="74"/>
    </location>
</feature>
<keyword evidence="5 6" id="KW-0472">Membrane</keyword>
<evidence type="ECO:0000256" key="2">
    <source>
        <dbReference type="ARBA" id="ARBA00022448"/>
    </source>
</evidence>
<feature type="transmembrane region" description="Helical" evidence="6">
    <location>
        <begin position="179"/>
        <end position="196"/>
    </location>
</feature>
<evidence type="ECO:0000256" key="5">
    <source>
        <dbReference type="ARBA" id="ARBA00023136"/>
    </source>
</evidence>
<comment type="subcellular location">
    <subcellularLocation>
        <location evidence="1">Membrane</location>
        <topology evidence="1">Multi-pass membrane protein</topology>
    </subcellularLocation>
</comment>
<evidence type="ECO:0000313" key="8">
    <source>
        <dbReference type="Proteomes" id="UP000321764"/>
    </source>
</evidence>
<feature type="transmembrane region" description="Helical" evidence="6">
    <location>
        <begin position="337"/>
        <end position="357"/>
    </location>
</feature>
<evidence type="ECO:0000256" key="4">
    <source>
        <dbReference type="ARBA" id="ARBA00022989"/>
    </source>
</evidence>
<dbReference type="GO" id="GO:0016020">
    <property type="term" value="C:membrane"/>
    <property type="evidence" value="ECO:0007669"/>
    <property type="project" value="UniProtKB-SubCell"/>
</dbReference>
<dbReference type="OrthoDB" id="6192812at2"/>
<feature type="transmembrane region" description="Helical" evidence="6">
    <location>
        <begin position="94"/>
        <end position="116"/>
    </location>
</feature>
<organism evidence="7 8">
    <name type="scientific">Reinekea thalattae</name>
    <dbReference type="NCBI Taxonomy" id="2593301"/>
    <lineage>
        <taxon>Bacteria</taxon>
        <taxon>Pseudomonadati</taxon>
        <taxon>Pseudomonadota</taxon>
        <taxon>Gammaproteobacteria</taxon>
        <taxon>Oceanospirillales</taxon>
        <taxon>Saccharospirillaceae</taxon>
        <taxon>Reinekea</taxon>
    </lineage>
</organism>
<evidence type="ECO:0000256" key="3">
    <source>
        <dbReference type="ARBA" id="ARBA00022692"/>
    </source>
</evidence>
<dbReference type="InterPro" id="IPR000175">
    <property type="entry name" value="Na/ntran_symport"/>
</dbReference>
<feature type="transmembrane region" description="Helical" evidence="6">
    <location>
        <begin position="21"/>
        <end position="41"/>
    </location>
</feature>
<evidence type="ECO:0000256" key="6">
    <source>
        <dbReference type="SAM" id="Phobius"/>
    </source>
</evidence>
<keyword evidence="4 6" id="KW-1133">Transmembrane helix</keyword>
<keyword evidence="2" id="KW-0813">Transport</keyword>
<feature type="transmembrane region" description="Helical" evidence="6">
    <location>
        <begin position="420"/>
        <end position="438"/>
    </location>
</feature>